<dbReference type="Pfam" id="PF13280">
    <property type="entry name" value="WYL"/>
    <property type="match status" value="1"/>
</dbReference>
<keyword evidence="4" id="KW-1185">Reference proteome</keyword>
<dbReference type="RefSeq" id="WP_310344608.1">
    <property type="nucleotide sequence ID" value="NZ_JAVDXO010000008.1"/>
</dbReference>
<feature type="domain" description="WYL" evidence="1">
    <location>
        <begin position="126"/>
        <end position="188"/>
    </location>
</feature>
<dbReference type="PANTHER" id="PTHR34580">
    <property type="match status" value="1"/>
</dbReference>
<keyword evidence="3" id="KW-0238">DNA-binding</keyword>
<protein>
    <submittedName>
        <fullName evidence="3">DNA-binding transcriptional regulator YafY</fullName>
    </submittedName>
</protein>
<evidence type="ECO:0000259" key="1">
    <source>
        <dbReference type="Pfam" id="PF13280"/>
    </source>
</evidence>
<dbReference type="Pfam" id="PF25583">
    <property type="entry name" value="WCX"/>
    <property type="match status" value="1"/>
</dbReference>
<dbReference type="InterPro" id="IPR026881">
    <property type="entry name" value="WYL_dom"/>
</dbReference>
<evidence type="ECO:0000313" key="4">
    <source>
        <dbReference type="Proteomes" id="UP001268089"/>
    </source>
</evidence>
<gene>
    <name evidence="3" type="ORF">J2X15_003257</name>
</gene>
<dbReference type="EMBL" id="JAVDXO010000008">
    <property type="protein sequence ID" value="MDR7307952.1"/>
    <property type="molecule type" value="Genomic_DNA"/>
</dbReference>
<organism evidence="3 4">
    <name type="scientific">Rhodoferax saidenbachensis</name>
    <dbReference type="NCBI Taxonomy" id="1484693"/>
    <lineage>
        <taxon>Bacteria</taxon>
        <taxon>Pseudomonadati</taxon>
        <taxon>Pseudomonadota</taxon>
        <taxon>Betaproteobacteria</taxon>
        <taxon>Burkholderiales</taxon>
        <taxon>Comamonadaceae</taxon>
        <taxon>Rhodoferax</taxon>
    </lineage>
</organism>
<dbReference type="PROSITE" id="PS52050">
    <property type="entry name" value="WYL"/>
    <property type="match status" value="1"/>
</dbReference>
<dbReference type="GO" id="GO:0003677">
    <property type="term" value="F:DNA binding"/>
    <property type="evidence" value="ECO:0007669"/>
    <property type="project" value="UniProtKB-KW"/>
</dbReference>
<feature type="domain" description="WCX" evidence="2">
    <location>
        <begin position="217"/>
        <end position="294"/>
    </location>
</feature>
<evidence type="ECO:0000259" key="2">
    <source>
        <dbReference type="Pfam" id="PF25583"/>
    </source>
</evidence>
<comment type="caution">
    <text evidence="3">The sequence shown here is derived from an EMBL/GenBank/DDBJ whole genome shotgun (WGS) entry which is preliminary data.</text>
</comment>
<dbReference type="InterPro" id="IPR051534">
    <property type="entry name" value="CBASS_pafABC_assoc_protein"/>
</dbReference>
<reference evidence="3 4" key="1">
    <citation type="submission" date="2023-07" db="EMBL/GenBank/DDBJ databases">
        <title>Sorghum-associated microbial communities from plants grown in Nebraska, USA.</title>
        <authorList>
            <person name="Schachtman D."/>
        </authorList>
    </citation>
    <scope>NUCLEOTIDE SEQUENCE [LARGE SCALE GENOMIC DNA]</scope>
    <source>
        <strain evidence="3 4">BE308</strain>
    </source>
</reference>
<proteinExistence type="predicted"/>
<sequence length="305" mass="35238">MTVANHDTLVRRLAMILIKLNQGEKLDPRQLAHEFDVNLRTVQRDINERFSYLPLEKSEGKYYLNPAFLGKLALKDIERFASLAGVAGLFPTLSEDFLREIFDARIQSALLIRGHHYEDLRGKEESFKKLEQAIFARAIVSFFYQGTDSSKVYDVEPYRLVNNKGVWYLAARHSDKLKTFSFSKIEGLLVSEQKYHFNQSVNDTLDLEEGVWLSEQPTEIVLKVDKAIAPYFKRRKLIANQVIEKELVDGSLILSAKVGHRNQVVPIVRYWIPNIWVISPDGLQEEIDTELRGYLSDSRKNHCHD</sequence>
<dbReference type="PANTHER" id="PTHR34580:SF1">
    <property type="entry name" value="PROTEIN PAFC"/>
    <property type="match status" value="1"/>
</dbReference>
<name>A0ABU1ZQX3_9BURK</name>
<accession>A0ABU1ZQX3</accession>
<evidence type="ECO:0000313" key="3">
    <source>
        <dbReference type="EMBL" id="MDR7307952.1"/>
    </source>
</evidence>
<dbReference type="InterPro" id="IPR057727">
    <property type="entry name" value="WCX_dom"/>
</dbReference>
<dbReference type="Proteomes" id="UP001268089">
    <property type="component" value="Unassembled WGS sequence"/>
</dbReference>